<keyword evidence="2" id="KW-1185">Reference proteome</keyword>
<comment type="caution">
    <text evidence="1">The sequence shown here is derived from an EMBL/GenBank/DDBJ whole genome shotgun (WGS) entry which is preliminary data.</text>
</comment>
<gene>
    <name evidence="1" type="ORF">MILVUS5_LOCUS14273</name>
</gene>
<evidence type="ECO:0000313" key="1">
    <source>
        <dbReference type="EMBL" id="CAJ2645367.1"/>
    </source>
</evidence>
<name>A0ACB0JMB0_TRIPR</name>
<proteinExistence type="predicted"/>
<dbReference type="EMBL" id="CASHSV030000076">
    <property type="protein sequence ID" value="CAJ2645367.1"/>
    <property type="molecule type" value="Genomic_DNA"/>
</dbReference>
<reference evidence="1" key="1">
    <citation type="submission" date="2023-10" db="EMBL/GenBank/DDBJ databases">
        <authorList>
            <person name="Rodriguez Cubillos JULIANA M."/>
            <person name="De Vega J."/>
        </authorList>
    </citation>
    <scope>NUCLEOTIDE SEQUENCE</scope>
</reference>
<dbReference type="Proteomes" id="UP001177021">
    <property type="component" value="Unassembled WGS sequence"/>
</dbReference>
<evidence type="ECO:0000313" key="2">
    <source>
        <dbReference type="Proteomes" id="UP001177021"/>
    </source>
</evidence>
<organism evidence="1 2">
    <name type="scientific">Trifolium pratense</name>
    <name type="common">Red clover</name>
    <dbReference type="NCBI Taxonomy" id="57577"/>
    <lineage>
        <taxon>Eukaryota</taxon>
        <taxon>Viridiplantae</taxon>
        <taxon>Streptophyta</taxon>
        <taxon>Embryophyta</taxon>
        <taxon>Tracheophyta</taxon>
        <taxon>Spermatophyta</taxon>
        <taxon>Magnoliopsida</taxon>
        <taxon>eudicotyledons</taxon>
        <taxon>Gunneridae</taxon>
        <taxon>Pentapetalae</taxon>
        <taxon>rosids</taxon>
        <taxon>fabids</taxon>
        <taxon>Fabales</taxon>
        <taxon>Fabaceae</taxon>
        <taxon>Papilionoideae</taxon>
        <taxon>50 kb inversion clade</taxon>
        <taxon>NPAAA clade</taxon>
        <taxon>Hologalegina</taxon>
        <taxon>IRL clade</taxon>
        <taxon>Trifolieae</taxon>
        <taxon>Trifolium</taxon>
    </lineage>
</organism>
<accession>A0ACB0JMB0</accession>
<protein>
    <submittedName>
        <fullName evidence="1">Uncharacterized protein</fullName>
    </submittedName>
</protein>
<sequence>MRSTTMLVNKTNLLCWVFFMISIATIFFSSTTASTTTCLGDEIHTPTKCNGEFQNVNEKIEQGMVSQGESEVPMVSSRRLLIGSQKPLCDNKCMQCTPCTPFLTWIPRKQDTTPNIYYQQIWKCKCHNKLYDP</sequence>